<evidence type="ECO:0000256" key="7">
    <source>
        <dbReference type="SAM" id="MobiDB-lite"/>
    </source>
</evidence>
<keyword evidence="3" id="KW-0238">DNA-binding</keyword>
<evidence type="ECO:0000256" key="1">
    <source>
        <dbReference type="ARBA" id="ARBA00004123"/>
    </source>
</evidence>
<feature type="compositionally biased region" description="Low complexity" evidence="7">
    <location>
        <begin position="423"/>
        <end position="436"/>
    </location>
</feature>
<feature type="coiled-coil region" evidence="6">
    <location>
        <begin position="99"/>
        <end position="126"/>
    </location>
</feature>
<dbReference type="SUPFAM" id="SSF46785">
    <property type="entry name" value="Winged helix' DNA-binding domain"/>
    <property type="match status" value="1"/>
</dbReference>
<comment type="subcellular location">
    <subcellularLocation>
        <location evidence="1">Nucleus</location>
    </subcellularLocation>
</comment>
<accession>A0AAJ0BQT3</accession>
<dbReference type="PANTHER" id="PTHR10015">
    <property type="entry name" value="HEAT SHOCK TRANSCRIPTION FACTOR"/>
    <property type="match status" value="1"/>
</dbReference>
<evidence type="ECO:0000256" key="6">
    <source>
        <dbReference type="SAM" id="Coils"/>
    </source>
</evidence>
<reference evidence="9" key="1">
    <citation type="submission" date="2023-06" db="EMBL/GenBank/DDBJ databases">
        <title>Genome-scale phylogeny and comparative genomics of the fungal order Sordariales.</title>
        <authorList>
            <consortium name="Lawrence Berkeley National Laboratory"/>
            <person name="Hensen N."/>
            <person name="Bonometti L."/>
            <person name="Westerberg I."/>
            <person name="Brannstrom I.O."/>
            <person name="Guillou S."/>
            <person name="Cros-Aarteil S."/>
            <person name="Calhoun S."/>
            <person name="Haridas S."/>
            <person name="Kuo A."/>
            <person name="Mondo S."/>
            <person name="Pangilinan J."/>
            <person name="Riley R."/>
            <person name="Labutti K."/>
            <person name="Andreopoulos B."/>
            <person name="Lipzen A."/>
            <person name="Chen C."/>
            <person name="Yanf M."/>
            <person name="Daum C."/>
            <person name="Ng V."/>
            <person name="Clum A."/>
            <person name="Steindorff A."/>
            <person name="Ohm R."/>
            <person name="Martin F."/>
            <person name="Silar P."/>
            <person name="Natvig D."/>
            <person name="Lalanne C."/>
            <person name="Gautier V."/>
            <person name="Ament-Velasquez S.L."/>
            <person name="Kruys A."/>
            <person name="Hutchinson M.I."/>
            <person name="Powell A.J."/>
            <person name="Barry K."/>
            <person name="Miller A.N."/>
            <person name="Grigoriev I.V."/>
            <person name="Debuchy R."/>
            <person name="Gladieux P."/>
            <person name="Thoren M.H."/>
            <person name="Johannesson H."/>
        </authorList>
    </citation>
    <scope>NUCLEOTIDE SEQUENCE</scope>
    <source>
        <strain evidence="9">PSN4</strain>
    </source>
</reference>
<dbReference type="GO" id="GO:0043565">
    <property type="term" value="F:sequence-specific DNA binding"/>
    <property type="evidence" value="ECO:0007669"/>
    <property type="project" value="InterPro"/>
</dbReference>
<evidence type="ECO:0000313" key="10">
    <source>
        <dbReference type="Proteomes" id="UP001239445"/>
    </source>
</evidence>
<feature type="compositionally biased region" description="Gly residues" evidence="7">
    <location>
        <begin position="20"/>
        <end position="30"/>
    </location>
</feature>
<dbReference type="PANTHER" id="PTHR10015:SF427">
    <property type="entry name" value="HEAT SHOCK FACTOR PROTEIN"/>
    <property type="match status" value="1"/>
</dbReference>
<protein>
    <recommendedName>
        <fullName evidence="8">HSF-type DNA-binding domain-containing protein</fullName>
    </recommendedName>
</protein>
<dbReference type="Pfam" id="PF00447">
    <property type="entry name" value="HSF_DNA-bind"/>
    <property type="match status" value="1"/>
</dbReference>
<dbReference type="GO" id="GO:0003700">
    <property type="term" value="F:DNA-binding transcription factor activity"/>
    <property type="evidence" value="ECO:0007669"/>
    <property type="project" value="InterPro"/>
</dbReference>
<evidence type="ECO:0000313" key="9">
    <source>
        <dbReference type="EMBL" id="KAK1761434.1"/>
    </source>
</evidence>
<feature type="compositionally biased region" description="Acidic residues" evidence="7">
    <location>
        <begin position="246"/>
        <end position="256"/>
    </location>
</feature>
<dbReference type="SMART" id="SM00415">
    <property type="entry name" value="HSF"/>
    <property type="match status" value="1"/>
</dbReference>
<feature type="compositionally biased region" description="Basic and acidic residues" evidence="7">
    <location>
        <begin position="708"/>
        <end position="721"/>
    </location>
</feature>
<keyword evidence="4" id="KW-0539">Nucleus</keyword>
<dbReference type="InterPro" id="IPR036390">
    <property type="entry name" value="WH_DNA-bd_sf"/>
</dbReference>
<feature type="compositionally biased region" description="Polar residues" evidence="7">
    <location>
        <begin position="694"/>
        <end position="706"/>
    </location>
</feature>
<keyword evidence="10" id="KW-1185">Reference proteome</keyword>
<gene>
    <name evidence="9" type="ORF">QBC47DRAFT_356510</name>
</gene>
<feature type="region of interest" description="Disordered" evidence="7">
    <location>
        <begin position="682"/>
        <end position="727"/>
    </location>
</feature>
<comment type="similarity">
    <text evidence="2 5">Belongs to the HSF family.</text>
</comment>
<dbReference type="GO" id="GO:0005634">
    <property type="term" value="C:nucleus"/>
    <property type="evidence" value="ECO:0007669"/>
    <property type="project" value="UniProtKB-SubCell"/>
</dbReference>
<dbReference type="InterPro" id="IPR000232">
    <property type="entry name" value="HSF_DNA-bd"/>
</dbReference>
<dbReference type="Gene3D" id="1.10.10.10">
    <property type="entry name" value="Winged helix-like DNA-binding domain superfamily/Winged helix DNA-binding domain"/>
    <property type="match status" value="1"/>
</dbReference>
<evidence type="ECO:0000256" key="5">
    <source>
        <dbReference type="RuleBase" id="RU004020"/>
    </source>
</evidence>
<dbReference type="EMBL" id="MU839827">
    <property type="protein sequence ID" value="KAK1761434.1"/>
    <property type="molecule type" value="Genomic_DNA"/>
</dbReference>
<feature type="domain" description="HSF-type DNA-binding" evidence="8">
    <location>
        <begin position="126"/>
        <end position="233"/>
    </location>
</feature>
<dbReference type="Proteomes" id="UP001239445">
    <property type="component" value="Unassembled WGS sequence"/>
</dbReference>
<feature type="region of interest" description="Disordered" evidence="7">
    <location>
        <begin position="518"/>
        <end position="541"/>
    </location>
</feature>
<feature type="region of interest" description="Disordered" evidence="7">
    <location>
        <begin position="421"/>
        <end position="442"/>
    </location>
</feature>
<sequence length="727" mass="78854">MTPLQQQPYSPNQPDRVIGGWTGAPDGGSGFVEPQPPNVNSFTMMSPPGTYGPPAASTALARRPPNRALVHPQFDPEAWGAFAENNNSYLQPQADNMSENEGIETIERLEERALRAKKEAQAKRKQIPPFVQKLSSFLDESRNTDLIRWSEDGDSFIVLDEDEFAKTLIPELFKHNNYASFVRQLNMYGFHKRVGLTDNSMKASERKNKSPSEYYNPYFRRGHPNLLWLINKPKNSGSKKKKKDDAEPESDDDGPMDEVFGPAPGQVPVGRVSNAAQELGPLQKKDLVQVKTQIERLQQQQVAISSMINKLRQEHQTFVQQAHMFQDMHSRHENSINAILNFLANVFRKSLEEQGGVQSVQDLLQSILPNAQTHPQPQMPQGTVVDLGDFVTRQAQAVPNTMGTPKRQQRLLPPVPIPPVGKASTVSPSTTAAPTPQAYQGPQVGSVTELFDTSPADTTSPAYIKDELRTNPHEGMMKIIHDTNAVNTSGIDLPSVAAKTPVAMNSDQRNKMLNMMAGRPHASVSPPRTANGAPVSSPVAPLSMSPPPGMYGSGLSLSPVLGSMPPPSLHDLQASQSELDALQQLSNDQANSIHHLSSLLAPLSPSGRVPGVEDPNNPGSYFDDLVSEYLDPTAYTGPGYDAGNFGGLSGTAANTDGNDFNFALDGNGDNMGQGYVSASAAGPGMGYDSGRVFETSSADTPSSTGTEEIPRLDVGSPERDPKRRRKA</sequence>
<evidence type="ECO:0000256" key="3">
    <source>
        <dbReference type="ARBA" id="ARBA00023125"/>
    </source>
</evidence>
<dbReference type="FunFam" id="1.10.10.10:FF:000173">
    <property type="entry name" value="Heat shock transcription factor Hsf1"/>
    <property type="match status" value="1"/>
</dbReference>
<evidence type="ECO:0000256" key="4">
    <source>
        <dbReference type="ARBA" id="ARBA00023242"/>
    </source>
</evidence>
<dbReference type="AlphaFoldDB" id="A0AAJ0BQT3"/>
<proteinExistence type="inferred from homology"/>
<organism evidence="9 10">
    <name type="scientific">Echria macrotheca</name>
    <dbReference type="NCBI Taxonomy" id="438768"/>
    <lineage>
        <taxon>Eukaryota</taxon>
        <taxon>Fungi</taxon>
        <taxon>Dikarya</taxon>
        <taxon>Ascomycota</taxon>
        <taxon>Pezizomycotina</taxon>
        <taxon>Sordariomycetes</taxon>
        <taxon>Sordariomycetidae</taxon>
        <taxon>Sordariales</taxon>
        <taxon>Schizotheciaceae</taxon>
        <taxon>Echria</taxon>
    </lineage>
</organism>
<keyword evidence="6" id="KW-0175">Coiled coil</keyword>
<dbReference type="InterPro" id="IPR036388">
    <property type="entry name" value="WH-like_DNA-bd_sf"/>
</dbReference>
<comment type="caution">
    <text evidence="9">The sequence shown here is derived from an EMBL/GenBank/DDBJ whole genome shotgun (WGS) entry which is preliminary data.</text>
</comment>
<feature type="compositionally biased region" description="Polar residues" evidence="7">
    <location>
        <begin position="1"/>
        <end position="13"/>
    </location>
</feature>
<evidence type="ECO:0000256" key="2">
    <source>
        <dbReference type="ARBA" id="ARBA00006403"/>
    </source>
</evidence>
<name>A0AAJ0BQT3_9PEZI</name>
<evidence type="ECO:0000259" key="8">
    <source>
        <dbReference type="SMART" id="SM00415"/>
    </source>
</evidence>
<dbReference type="PRINTS" id="PR00056">
    <property type="entry name" value="HSFDOMAIN"/>
</dbReference>
<feature type="region of interest" description="Disordered" evidence="7">
    <location>
        <begin position="1"/>
        <end position="59"/>
    </location>
</feature>
<feature type="region of interest" description="Disordered" evidence="7">
    <location>
        <begin position="230"/>
        <end position="270"/>
    </location>
</feature>